<dbReference type="GO" id="GO:0050567">
    <property type="term" value="F:glutaminyl-tRNA synthase (glutamine-hydrolyzing) activity"/>
    <property type="evidence" value="ECO:0007669"/>
    <property type="project" value="UniProtKB-UniRule"/>
</dbReference>
<comment type="subunit">
    <text evidence="1">Heterotrimer of A, B and C subunits.</text>
</comment>
<accession>A0A9Q7F0G1</accession>
<dbReference type="PANTHER" id="PTHR15004:SF0">
    <property type="entry name" value="GLUTAMYL-TRNA(GLN) AMIDOTRANSFERASE SUBUNIT C, MITOCHONDRIAL"/>
    <property type="match status" value="1"/>
</dbReference>
<comment type="function">
    <text evidence="1">Allows the formation of correctly charged Asn-tRNA(Asn) or Gln-tRNA(Gln) through the transamidation of misacylated Asp-tRNA(Asn) or Glu-tRNA(Gln) in organisms which lack either or both of asparaginyl-tRNA or glutaminyl-tRNA synthetases. The reaction takes place in the presence of glutamine and ATP through an activated phospho-Asp-tRNA(Asn) or phospho-Glu-tRNA(Gln).</text>
</comment>
<keyword evidence="1" id="KW-0436">Ligase</keyword>
<evidence type="ECO:0000313" key="2">
    <source>
        <dbReference type="EMBL" id="QTX33072.1"/>
    </source>
</evidence>
<dbReference type="EC" id="6.3.5.-" evidence="1"/>
<dbReference type="HAMAP" id="MF_00122">
    <property type="entry name" value="GatC"/>
    <property type="match status" value="1"/>
</dbReference>
<evidence type="ECO:0000313" key="3">
    <source>
        <dbReference type="Proteomes" id="UP000671879"/>
    </source>
</evidence>
<evidence type="ECO:0000256" key="1">
    <source>
        <dbReference type="HAMAP-Rule" id="MF_00122"/>
    </source>
</evidence>
<dbReference type="Proteomes" id="UP000671879">
    <property type="component" value="Chromosome"/>
</dbReference>
<dbReference type="InterPro" id="IPR003837">
    <property type="entry name" value="GatC"/>
</dbReference>
<dbReference type="InterPro" id="IPR036113">
    <property type="entry name" value="Asp/Glu-ADT_sf_sub_c"/>
</dbReference>
<keyword evidence="1" id="KW-0067">ATP-binding</keyword>
<dbReference type="Gene3D" id="1.10.20.60">
    <property type="entry name" value="Glu-tRNAGln amidotransferase C subunit, N-terminal domain"/>
    <property type="match status" value="1"/>
</dbReference>
<comment type="catalytic activity">
    <reaction evidence="1">
        <text>L-aspartyl-tRNA(Asn) + L-glutamine + ATP + H2O = L-asparaginyl-tRNA(Asn) + L-glutamate + ADP + phosphate + 2 H(+)</text>
        <dbReference type="Rhea" id="RHEA:14513"/>
        <dbReference type="Rhea" id="RHEA-COMP:9674"/>
        <dbReference type="Rhea" id="RHEA-COMP:9677"/>
        <dbReference type="ChEBI" id="CHEBI:15377"/>
        <dbReference type="ChEBI" id="CHEBI:15378"/>
        <dbReference type="ChEBI" id="CHEBI:29985"/>
        <dbReference type="ChEBI" id="CHEBI:30616"/>
        <dbReference type="ChEBI" id="CHEBI:43474"/>
        <dbReference type="ChEBI" id="CHEBI:58359"/>
        <dbReference type="ChEBI" id="CHEBI:78515"/>
        <dbReference type="ChEBI" id="CHEBI:78516"/>
        <dbReference type="ChEBI" id="CHEBI:456216"/>
    </reaction>
</comment>
<name>A0A9Q7F0G1_9BACT</name>
<comment type="catalytic activity">
    <reaction evidence="1">
        <text>L-glutamyl-tRNA(Gln) + L-glutamine + ATP + H2O = L-glutaminyl-tRNA(Gln) + L-glutamate + ADP + phosphate + H(+)</text>
        <dbReference type="Rhea" id="RHEA:17521"/>
        <dbReference type="Rhea" id="RHEA-COMP:9681"/>
        <dbReference type="Rhea" id="RHEA-COMP:9684"/>
        <dbReference type="ChEBI" id="CHEBI:15377"/>
        <dbReference type="ChEBI" id="CHEBI:15378"/>
        <dbReference type="ChEBI" id="CHEBI:29985"/>
        <dbReference type="ChEBI" id="CHEBI:30616"/>
        <dbReference type="ChEBI" id="CHEBI:43474"/>
        <dbReference type="ChEBI" id="CHEBI:58359"/>
        <dbReference type="ChEBI" id="CHEBI:78520"/>
        <dbReference type="ChEBI" id="CHEBI:78521"/>
        <dbReference type="ChEBI" id="CHEBI:456216"/>
    </reaction>
</comment>
<dbReference type="NCBIfam" id="TIGR00135">
    <property type="entry name" value="gatC"/>
    <property type="match status" value="1"/>
</dbReference>
<keyword evidence="3" id="KW-1185">Reference proteome</keyword>
<dbReference type="RefSeq" id="WP_274374346.1">
    <property type="nucleotide sequence ID" value="NZ_CP072943.1"/>
</dbReference>
<proteinExistence type="inferred from homology"/>
<dbReference type="PANTHER" id="PTHR15004">
    <property type="entry name" value="GLUTAMYL-TRNA(GLN) AMIDOTRANSFERASE SUBUNIT C, MITOCHONDRIAL"/>
    <property type="match status" value="1"/>
</dbReference>
<reference evidence="3" key="1">
    <citation type="submission" date="2021-04" db="EMBL/GenBank/DDBJ databases">
        <title>A novel Synergistetes isolate from a pyrite-forming mixed culture.</title>
        <authorList>
            <person name="Bunk B."/>
            <person name="Sproer C."/>
            <person name="Spring S."/>
            <person name="Pester M."/>
        </authorList>
    </citation>
    <scope>NUCLEOTIDE SEQUENCE [LARGE SCALE GENOMIC DNA]</scope>
    <source>
        <strain evidence="3">J.5.4.2-T.3.5.2</strain>
    </source>
</reference>
<comment type="similarity">
    <text evidence="1">Belongs to the GatC family.</text>
</comment>
<dbReference type="GO" id="GO:0005524">
    <property type="term" value="F:ATP binding"/>
    <property type="evidence" value="ECO:0007669"/>
    <property type="project" value="UniProtKB-KW"/>
</dbReference>
<dbReference type="GO" id="GO:0070681">
    <property type="term" value="P:glutaminyl-tRNAGln biosynthesis via transamidation"/>
    <property type="evidence" value="ECO:0007669"/>
    <property type="project" value="TreeGrafter"/>
</dbReference>
<keyword evidence="1" id="KW-0648">Protein biosynthesis</keyword>
<dbReference type="GO" id="GO:0006450">
    <property type="term" value="P:regulation of translational fidelity"/>
    <property type="evidence" value="ECO:0007669"/>
    <property type="project" value="InterPro"/>
</dbReference>
<keyword evidence="1" id="KW-0547">Nucleotide-binding</keyword>
<dbReference type="GO" id="GO:0006412">
    <property type="term" value="P:translation"/>
    <property type="evidence" value="ECO:0007669"/>
    <property type="project" value="UniProtKB-UniRule"/>
</dbReference>
<dbReference type="EMBL" id="CP072943">
    <property type="protein sequence ID" value="QTX33072.1"/>
    <property type="molecule type" value="Genomic_DNA"/>
</dbReference>
<gene>
    <name evidence="1 2" type="primary">gatC</name>
    <name evidence="2" type="ORF">KAR29_03990</name>
</gene>
<sequence length="97" mass="10889">MAITEDEVRHVARLARLEVEAEEVSALAGHFNAIMGHFESLQEVDVSHVGDVVDVVADIPPWREDVVVVWDNREGALAQAPDRDDDFFRVPRILEEA</sequence>
<protein>
    <recommendedName>
        <fullName evidence="1">Aspartyl/glutamyl-tRNA(Asn/Gln) amidotransferase subunit C</fullName>
        <shortName evidence="1">Asp/Glu-ADT subunit C</shortName>
        <ecNumber evidence="1">6.3.5.-</ecNumber>
    </recommendedName>
</protein>
<dbReference type="AlphaFoldDB" id="A0A9Q7F0G1"/>
<dbReference type="Pfam" id="PF02686">
    <property type="entry name" value="GatC"/>
    <property type="match status" value="1"/>
</dbReference>
<dbReference type="KEGG" id="aram:KAR29_03990"/>
<organism evidence="2 3">
    <name type="scientific">Aminithiophilus ramosus</name>
    <dbReference type="NCBI Taxonomy" id="3029084"/>
    <lineage>
        <taxon>Bacteria</taxon>
        <taxon>Thermotogati</taxon>
        <taxon>Synergistota</taxon>
        <taxon>Synergistia</taxon>
        <taxon>Synergistales</taxon>
        <taxon>Aminithiophilaceae</taxon>
        <taxon>Aminithiophilus</taxon>
    </lineage>
</organism>
<dbReference type="SUPFAM" id="SSF141000">
    <property type="entry name" value="Glu-tRNAGln amidotransferase C subunit"/>
    <property type="match status" value="1"/>
</dbReference>